<evidence type="ECO:0000313" key="3">
    <source>
        <dbReference type="Proteomes" id="UP001642360"/>
    </source>
</evidence>
<gene>
    <name evidence="2" type="ORF">ILEXP_LOCUS47905</name>
</gene>
<keyword evidence="3" id="KW-1185">Reference proteome</keyword>
<dbReference type="Proteomes" id="UP001642360">
    <property type="component" value="Unassembled WGS sequence"/>
</dbReference>
<dbReference type="AlphaFoldDB" id="A0ABC8UAD5"/>
<comment type="similarity">
    <text evidence="1">Belongs to the alkB family.</text>
</comment>
<dbReference type="InterPro" id="IPR037151">
    <property type="entry name" value="AlkB-like_sf"/>
</dbReference>
<organism evidence="2 3">
    <name type="scientific">Ilex paraguariensis</name>
    <name type="common">yerba mate</name>
    <dbReference type="NCBI Taxonomy" id="185542"/>
    <lineage>
        <taxon>Eukaryota</taxon>
        <taxon>Viridiplantae</taxon>
        <taxon>Streptophyta</taxon>
        <taxon>Embryophyta</taxon>
        <taxon>Tracheophyta</taxon>
        <taxon>Spermatophyta</taxon>
        <taxon>Magnoliopsida</taxon>
        <taxon>eudicotyledons</taxon>
        <taxon>Gunneridae</taxon>
        <taxon>Pentapetalae</taxon>
        <taxon>asterids</taxon>
        <taxon>campanulids</taxon>
        <taxon>Aquifoliales</taxon>
        <taxon>Aquifoliaceae</taxon>
        <taxon>Ilex</taxon>
    </lineage>
</organism>
<name>A0ABC8UAD5_9AQUA</name>
<dbReference type="PANTHER" id="PTHR31447:SF5">
    <property type="entry name" value="FE2OG DIOXYGENASE DOMAIN-CONTAINING PROTEIN"/>
    <property type="match status" value="1"/>
</dbReference>
<sequence length="207" mass="23371">MRFQEIKGKKDFGRIEIVNEKMMNVVAGLELHTGVFNAEQQKRANNYGVCPTSIWALAAGNQFSSLSYGNQADQLLTASKGWQNGDWICTCGFHKCSPRAQNIDMNSLGSWEDGANGWSETLSEPSMRCYYHVEQSEHMRFQEIKGKKDFGRIEIVNEKMMNVVAGLELHTGVFNAEQQKVIVDSVYKLQKKGKEGKLEGQSFLVQH</sequence>
<accession>A0ABC8UAD5</accession>
<dbReference type="InterPro" id="IPR044842">
    <property type="entry name" value="ALKBH9B/ALKBH10B-like"/>
</dbReference>
<dbReference type="EMBL" id="CAUOFW020007202">
    <property type="protein sequence ID" value="CAK9177988.1"/>
    <property type="molecule type" value="Genomic_DNA"/>
</dbReference>
<evidence type="ECO:0000256" key="1">
    <source>
        <dbReference type="ARBA" id="ARBA00007879"/>
    </source>
</evidence>
<proteinExistence type="inferred from homology"/>
<comment type="caution">
    <text evidence="2">The sequence shown here is derived from an EMBL/GenBank/DDBJ whole genome shotgun (WGS) entry which is preliminary data.</text>
</comment>
<evidence type="ECO:0000313" key="2">
    <source>
        <dbReference type="EMBL" id="CAK9177988.1"/>
    </source>
</evidence>
<dbReference type="PANTHER" id="PTHR31447">
    <property type="entry name" value="HYDROXYPROLINE-RICH GLYCOPROTEIN FAMILY PROTEIN-RELATED"/>
    <property type="match status" value="1"/>
</dbReference>
<protein>
    <submittedName>
        <fullName evidence="2">Uncharacterized protein</fullName>
    </submittedName>
</protein>
<dbReference type="Gene3D" id="2.60.120.590">
    <property type="entry name" value="Alpha-ketoglutarate-dependent dioxygenase AlkB-like"/>
    <property type="match status" value="1"/>
</dbReference>
<reference evidence="2 3" key="1">
    <citation type="submission" date="2024-02" db="EMBL/GenBank/DDBJ databases">
        <authorList>
            <person name="Vignale AGUSTIN F."/>
            <person name="Sosa J E."/>
            <person name="Modenutti C."/>
        </authorList>
    </citation>
    <scope>NUCLEOTIDE SEQUENCE [LARGE SCALE GENOMIC DNA]</scope>
</reference>